<dbReference type="GO" id="GO:0006508">
    <property type="term" value="P:proteolysis"/>
    <property type="evidence" value="ECO:0007669"/>
    <property type="project" value="UniProtKB-KW"/>
</dbReference>
<proteinExistence type="inferred from homology"/>
<dbReference type="FunFam" id="3.30.70.80:FF:000002">
    <property type="entry name" value="Subtilisin-like protease SBT5.3"/>
    <property type="match status" value="1"/>
</dbReference>
<feature type="chain" id="PRO_5044822844" evidence="7">
    <location>
        <begin position="25"/>
        <end position="575"/>
    </location>
</feature>
<reference evidence="10 11" key="1">
    <citation type="submission" date="2024-08" db="EMBL/GenBank/DDBJ databases">
        <title>Insights into the chromosomal genome structure of Flemingia macrophylla.</title>
        <authorList>
            <person name="Ding Y."/>
            <person name="Zhao Y."/>
            <person name="Bi W."/>
            <person name="Wu M."/>
            <person name="Zhao G."/>
            <person name="Gong Y."/>
            <person name="Li W."/>
            <person name="Zhang P."/>
        </authorList>
    </citation>
    <scope>NUCLEOTIDE SEQUENCE [LARGE SCALE GENOMIC DNA]</scope>
    <source>
        <strain evidence="10">DYQJB</strain>
        <tissue evidence="10">Leaf</tissue>
    </source>
</reference>
<dbReference type="Gene3D" id="3.50.30.30">
    <property type="match status" value="1"/>
</dbReference>
<dbReference type="Pfam" id="PF17766">
    <property type="entry name" value="fn3_6"/>
    <property type="match status" value="1"/>
</dbReference>
<evidence type="ECO:0000256" key="4">
    <source>
        <dbReference type="ARBA" id="ARBA00022729"/>
    </source>
</evidence>
<dbReference type="SUPFAM" id="SSF52743">
    <property type="entry name" value="Subtilisin-like"/>
    <property type="match status" value="1"/>
</dbReference>
<keyword evidence="11" id="KW-1185">Reference proteome</keyword>
<dbReference type="GO" id="GO:0005576">
    <property type="term" value="C:extracellular region"/>
    <property type="evidence" value="ECO:0007669"/>
    <property type="project" value="UniProtKB-SubCell"/>
</dbReference>
<evidence type="ECO:0000256" key="5">
    <source>
        <dbReference type="ARBA" id="ARBA00022801"/>
    </source>
</evidence>
<dbReference type="CDD" id="cd02120">
    <property type="entry name" value="PA_subtilisin_like"/>
    <property type="match status" value="1"/>
</dbReference>
<keyword evidence="3" id="KW-0645">Protease</keyword>
<keyword evidence="5" id="KW-0378">Hydrolase</keyword>
<feature type="domain" description="Subtilisin-like protease fibronectin type-III" evidence="9">
    <location>
        <begin position="489"/>
        <end position="573"/>
    </location>
</feature>
<dbReference type="GO" id="GO:0008236">
    <property type="term" value="F:serine-type peptidase activity"/>
    <property type="evidence" value="ECO:0007669"/>
    <property type="project" value="UniProtKB-KW"/>
</dbReference>
<gene>
    <name evidence="10" type="ORF">Fmac_014084</name>
</gene>
<dbReference type="Gene3D" id="2.60.40.2310">
    <property type="match status" value="1"/>
</dbReference>
<accession>A0ABD1MAR5</accession>
<comment type="subcellular location">
    <subcellularLocation>
        <location evidence="1">Secreted</location>
    </subcellularLocation>
</comment>
<evidence type="ECO:0000313" key="10">
    <source>
        <dbReference type="EMBL" id="KAL2332871.1"/>
    </source>
</evidence>
<evidence type="ECO:0000256" key="2">
    <source>
        <dbReference type="ARBA" id="ARBA00011073"/>
    </source>
</evidence>
<comment type="similarity">
    <text evidence="2">Belongs to the peptidase S8 family.</text>
</comment>
<dbReference type="InterPro" id="IPR045051">
    <property type="entry name" value="SBT"/>
</dbReference>
<evidence type="ECO:0000313" key="11">
    <source>
        <dbReference type="Proteomes" id="UP001603857"/>
    </source>
</evidence>
<dbReference type="Proteomes" id="UP001603857">
    <property type="component" value="Unassembled WGS sequence"/>
</dbReference>
<feature type="signal peptide" evidence="7">
    <location>
        <begin position="1"/>
        <end position="24"/>
    </location>
</feature>
<dbReference type="Gene3D" id="3.40.50.200">
    <property type="entry name" value="Peptidase S8/S53 domain"/>
    <property type="match status" value="1"/>
</dbReference>
<dbReference type="InterPro" id="IPR037045">
    <property type="entry name" value="S8pro/Inhibitor_I9_sf"/>
</dbReference>
<evidence type="ECO:0000256" key="3">
    <source>
        <dbReference type="ARBA" id="ARBA00022670"/>
    </source>
</evidence>
<evidence type="ECO:0000259" key="8">
    <source>
        <dbReference type="Pfam" id="PF05922"/>
    </source>
</evidence>
<evidence type="ECO:0000256" key="1">
    <source>
        <dbReference type="ARBA" id="ARBA00004613"/>
    </source>
</evidence>
<dbReference type="PANTHER" id="PTHR10795">
    <property type="entry name" value="PROPROTEIN CONVERTASE SUBTILISIN/KEXIN"/>
    <property type="match status" value="1"/>
</dbReference>
<keyword evidence="6" id="KW-0720">Serine protease</keyword>
<dbReference type="AlphaFoldDB" id="A0ABD1MAR5"/>
<dbReference type="Gene3D" id="3.30.70.80">
    <property type="entry name" value="Peptidase S8 propeptide/proteinase inhibitor I9"/>
    <property type="match status" value="1"/>
</dbReference>
<dbReference type="EMBL" id="JBGMDY010000005">
    <property type="protein sequence ID" value="KAL2332871.1"/>
    <property type="molecule type" value="Genomic_DNA"/>
</dbReference>
<name>A0ABD1MAR5_9FABA</name>
<feature type="domain" description="Inhibitor I9" evidence="8">
    <location>
        <begin position="40"/>
        <end position="107"/>
    </location>
</feature>
<keyword evidence="4 7" id="KW-0732">Signal</keyword>
<evidence type="ECO:0000259" key="9">
    <source>
        <dbReference type="Pfam" id="PF17766"/>
    </source>
</evidence>
<evidence type="ECO:0000256" key="7">
    <source>
        <dbReference type="SAM" id="SignalP"/>
    </source>
</evidence>
<dbReference type="Pfam" id="PF05922">
    <property type="entry name" value="Inhibitor_I9"/>
    <property type="match status" value="1"/>
</dbReference>
<dbReference type="InterPro" id="IPR010259">
    <property type="entry name" value="S8pro/Inhibitor_I9"/>
</dbReference>
<dbReference type="InterPro" id="IPR036852">
    <property type="entry name" value="Peptidase_S8/S53_dom_sf"/>
</dbReference>
<protein>
    <submittedName>
        <fullName evidence="10">Uncharacterized protein</fullName>
    </submittedName>
</protein>
<comment type="caution">
    <text evidence="10">The sequence shown here is derived from an EMBL/GenBank/DDBJ whole genome shotgun (WGS) entry which is preliminary data.</text>
</comment>
<organism evidence="10 11">
    <name type="scientific">Flemingia macrophylla</name>
    <dbReference type="NCBI Taxonomy" id="520843"/>
    <lineage>
        <taxon>Eukaryota</taxon>
        <taxon>Viridiplantae</taxon>
        <taxon>Streptophyta</taxon>
        <taxon>Embryophyta</taxon>
        <taxon>Tracheophyta</taxon>
        <taxon>Spermatophyta</taxon>
        <taxon>Magnoliopsida</taxon>
        <taxon>eudicotyledons</taxon>
        <taxon>Gunneridae</taxon>
        <taxon>Pentapetalae</taxon>
        <taxon>rosids</taxon>
        <taxon>fabids</taxon>
        <taxon>Fabales</taxon>
        <taxon>Fabaceae</taxon>
        <taxon>Papilionoideae</taxon>
        <taxon>50 kb inversion clade</taxon>
        <taxon>NPAAA clade</taxon>
        <taxon>indigoferoid/millettioid clade</taxon>
        <taxon>Phaseoleae</taxon>
        <taxon>Flemingia</taxon>
    </lineage>
</organism>
<dbReference type="InterPro" id="IPR041469">
    <property type="entry name" value="Subtilisin-like_FN3"/>
</dbReference>
<evidence type="ECO:0000256" key="6">
    <source>
        <dbReference type="ARBA" id="ARBA00022825"/>
    </source>
</evidence>
<sequence length="575" mass="62114">MGFSFSLLFSFLLLCSFLLQSSHAIKRARSHSHGPNPSASDLESATNSHYKFLASHLGSHEKAKEAIFYSYNEHINGFAAVLEEVEALEIAKNPNVVSVFLNKGHKLQTTRSWESLGLEIDGAVPKDSLWEKASYGEGVIIGVWPESKSFSDEGMDPVPSRWQGGNFVPEANVFGYGNGTSKGGSPRAYVAAYKVCCLGTIKIECTDADIMEAFEAAISDGVDVISCSLGHSTPTEFFEDGISIGLSMQFPMIYVGASTIDRDFANYIALGDKKHIMGASLSTGLPSEKFYSLISSIDAKAANATIEDAQLCKVGTLDPKKAKGKILVRLLKELDGLSYAEEDALSTGTVGLILSNSKQRGNDIVPFAHLMPTSHINYTDGEYVYSYKEHAKSPVAYMTKAKTLLGVKPAPPDITAPGLDILSAGSEAFSPTGFALDTRRIYIISAMTLDKNNKPIMDQSKEEATPFAYGAGHIQPELAMDPGLVPDLGKHSIEITRTVTNVGPPDTYEVHVKAPIGVSVLVEPRSMTFIEVGEKKNFKVFLKGPKASKHASGYVFGSCCGQMENRIKSPLVVKH</sequence>